<dbReference type="GO" id="GO:0005886">
    <property type="term" value="C:plasma membrane"/>
    <property type="evidence" value="ECO:0007669"/>
    <property type="project" value="UniProtKB-SubCell"/>
</dbReference>
<evidence type="ECO:0000256" key="7">
    <source>
        <dbReference type="ARBA" id="ARBA00023136"/>
    </source>
</evidence>
<evidence type="ECO:0000256" key="6">
    <source>
        <dbReference type="ARBA" id="ARBA00022989"/>
    </source>
</evidence>
<proteinExistence type="inferred from homology"/>
<feature type="transmembrane region" description="Helical" evidence="8">
    <location>
        <begin position="153"/>
        <end position="171"/>
    </location>
</feature>
<keyword evidence="5 8" id="KW-0812">Transmembrane</keyword>
<evidence type="ECO:0000313" key="9">
    <source>
        <dbReference type="EMBL" id="PSL47123.1"/>
    </source>
</evidence>
<dbReference type="InterPro" id="IPR004695">
    <property type="entry name" value="SLAC1/Mae1/Ssu1/TehA"/>
</dbReference>
<dbReference type="GO" id="GO:0000319">
    <property type="term" value="F:sulfite transmembrane transporter activity"/>
    <property type="evidence" value="ECO:0007669"/>
    <property type="project" value="TreeGrafter"/>
</dbReference>
<feature type="transmembrane region" description="Helical" evidence="8">
    <location>
        <begin position="218"/>
        <end position="237"/>
    </location>
</feature>
<feature type="transmembrane region" description="Helical" evidence="8">
    <location>
        <begin position="45"/>
        <end position="68"/>
    </location>
</feature>
<dbReference type="InterPro" id="IPR038665">
    <property type="entry name" value="Voltage-dep_anion_channel_sf"/>
</dbReference>
<organism evidence="9 10">
    <name type="scientific">Saccharothrix carnea</name>
    <dbReference type="NCBI Taxonomy" id="1280637"/>
    <lineage>
        <taxon>Bacteria</taxon>
        <taxon>Bacillati</taxon>
        <taxon>Actinomycetota</taxon>
        <taxon>Actinomycetes</taxon>
        <taxon>Pseudonocardiales</taxon>
        <taxon>Pseudonocardiaceae</taxon>
        <taxon>Saccharothrix</taxon>
    </lineage>
</organism>
<feature type="transmembrane region" description="Helical" evidence="8">
    <location>
        <begin position="291"/>
        <end position="309"/>
    </location>
</feature>
<name>A0A2P8HLM3_SACCR</name>
<feature type="transmembrane region" description="Helical" evidence="8">
    <location>
        <begin position="183"/>
        <end position="206"/>
    </location>
</feature>
<keyword evidence="3" id="KW-0813">Transport</keyword>
<feature type="transmembrane region" description="Helical" evidence="8">
    <location>
        <begin position="89"/>
        <end position="110"/>
    </location>
</feature>
<keyword evidence="10" id="KW-1185">Reference proteome</keyword>
<dbReference type="Pfam" id="PF03595">
    <property type="entry name" value="SLAC1"/>
    <property type="match status" value="1"/>
</dbReference>
<protein>
    <submittedName>
        <fullName evidence="9">Tellurite resistance protein TehA-like permease</fullName>
    </submittedName>
</protein>
<comment type="caution">
    <text evidence="9">The sequence shown here is derived from an EMBL/GenBank/DDBJ whole genome shotgun (WGS) entry which is preliminary data.</text>
</comment>
<evidence type="ECO:0000313" key="10">
    <source>
        <dbReference type="Proteomes" id="UP000241118"/>
    </source>
</evidence>
<dbReference type="EMBL" id="PYAX01000025">
    <property type="protein sequence ID" value="PSL47123.1"/>
    <property type="molecule type" value="Genomic_DNA"/>
</dbReference>
<keyword evidence="7 8" id="KW-0472">Membrane</keyword>
<reference evidence="9 10" key="1">
    <citation type="submission" date="2018-03" db="EMBL/GenBank/DDBJ databases">
        <title>Genomic Encyclopedia of Type Strains, Phase III (KMG-III): the genomes of soil and plant-associated and newly described type strains.</title>
        <authorList>
            <person name="Whitman W."/>
        </authorList>
    </citation>
    <scope>NUCLEOTIDE SEQUENCE [LARGE SCALE GENOMIC DNA]</scope>
    <source>
        <strain evidence="9 10">CGMCC 4.7097</strain>
    </source>
</reference>
<sequence>MADRTARRPGPGDAWAAAVDRVPPSASSFVMASGIVATCLWQQDLVVLSSALLVIAIAGLVAIVVVQATRLACRPAAALRDAREPGRAFGYLTIAAALDVVITALASHGVRTVASGLLVLAAALWLVLTYAIPAVLVLRTTKAPSPSDVDGSWLLWVVGAQSLSIAVTAAGTGSATATATLGVALWSAGTVLYVVLTAIVLSRLLTAPNTEQTITPSYWILTGATAISVLAAVHVLSLPAGPRILGATEEFVSGTAIALWAFGTWWLPLLIIFGLWRYLIHHHPVRYETGLWSVVFPLGTYATASTALGDTLDLPFLRTTGTVTTAIATVAWIATTALMLTAAVTWLRGRTADDRGRPTAWSDGSDPR</sequence>
<comment type="subcellular location">
    <subcellularLocation>
        <location evidence="1">Cell membrane</location>
        <topology evidence="1">Multi-pass membrane protein</topology>
    </subcellularLocation>
</comment>
<gene>
    <name evidence="9" type="ORF">B0I31_12530</name>
</gene>
<dbReference type="RefSeq" id="WP_106620207.1">
    <property type="nucleotide sequence ID" value="NZ_PYAX01000025.1"/>
</dbReference>
<evidence type="ECO:0000256" key="1">
    <source>
        <dbReference type="ARBA" id="ARBA00004651"/>
    </source>
</evidence>
<keyword evidence="6 8" id="KW-1133">Transmembrane helix</keyword>
<keyword evidence="4" id="KW-1003">Cell membrane</keyword>
<dbReference type="PANTHER" id="PTHR31686:SF1">
    <property type="entry name" value="SULFITE EFFLUX PUMP SSU1"/>
    <property type="match status" value="1"/>
</dbReference>
<evidence type="ECO:0000256" key="5">
    <source>
        <dbReference type="ARBA" id="ARBA00022692"/>
    </source>
</evidence>
<dbReference type="AlphaFoldDB" id="A0A2P8HLM3"/>
<feature type="transmembrane region" description="Helical" evidence="8">
    <location>
        <begin position="321"/>
        <end position="347"/>
    </location>
</feature>
<evidence type="ECO:0000256" key="8">
    <source>
        <dbReference type="SAM" id="Phobius"/>
    </source>
</evidence>
<dbReference type="OrthoDB" id="958273at2"/>
<dbReference type="InterPro" id="IPR051629">
    <property type="entry name" value="Sulfite_efflux_TDT"/>
</dbReference>
<dbReference type="PANTHER" id="PTHR31686">
    <property type="match status" value="1"/>
</dbReference>
<feature type="transmembrane region" description="Helical" evidence="8">
    <location>
        <begin position="257"/>
        <end position="279"/>
    </location>
</feature>
<dbReference type="CDD" id="cd09319">
    <property type="entry name" value="TDT_like_1"/>
    <property type="match status" value="1"/>
</dbReference>
<evidence type="ECO:0000256" key="3">
    <source>
        <dbReference type="ARBA" id="ARBA00022448"/>
    </source>
</evidence>
<dbReference type="Gene3D" id="1.50.10.150">
    <property type="entry name" value="Voltage-dependent anion channel"/>
    <property type="match status" value="1"/>
</dbReference>
<comment type="similarity">
    <text evidence="2">Belongs to the tellurite-resistance/dicarboxylate transporter (TDT) family.</text>
</comment>
<evidence type="ECO:0000256" key="4">
    <source>
        <dbReference type="ARBA" id="ARBA00022475"/>
    </source>
</evidence>
<feature type="transmembrane region" description="Helical" evidence="8">
    <location>
        <begin position="116"/>
        <end position="141"/>
    </location>
</feature>
<dbReference type="Proteomes" id="UP000241118">
    <property type="component" value="Unassembled WGS sequence"/>
</dbReference>
<accession>A0A2P8HLM3</accession>
<evidence type="ECO:0000256" key="2">
    <source>
        <dbReference type="ARBA" id="ARBA00008566"/>
    </source>
</evidence>